<evidence type="ECO:0000313" key="6">
    <source>
        <dbReference type="EMBL" id="GAA0452589.1"/>
    </source>
</evidence>
<evidence type="ECO:0000256" key="3">
    <source>
        <dbReference type="ARBA" id="ARBA00023121"/>
    </source>
</evidence>
<keyword evidence="3" id="KW-0446">Lipid-binding</keyword>
<evidence type="ECO:0000256" key="1">
    <source>
        <dbReference type="ARBA" id="ARBA00004255"/>
    </source>
</evidence>
<protein>
    <recommendedName>
        <fullName evidence="8">GPP34 family phosphoprotein</fullName>
    </recommendedName>
</protein>
<dbReference type="Gene3D" id="1.10.3630.10">
    <property type="entry name" value="yeast vps74-n-term truncation variant domain like"/>
    <property type="match status" value="1"/>
</dbReference>
<comment type="caution">
    <text evidence="6">The sequence shown here is derived from an EMBL/GenBank/DDBJ whole genome shotgun (WGS) entry which is preliminary data.</text>
</comment>
<name>A0ABP3JGA3_9ACTN</name>
<evidence type="ECO:0000256" key="4">
    <source>
        <dbReference type="ARBA" id="ARBA00023136"/>
    </source>
</evidence>
<keyword evidence="4" id="KW-0472">Membrane</keyword>
<keyword evidence="7" id="KW-1185">Reference proteome</keyword>
<dbReference type="EMBL" id="BAAAHB010000009">
    <property type="protein sequence ID" value="GAA0452589.1"/>
    <property type="molecule type" value="Genomic_DNA"/>
</dbReference>
<keyword evidence="2" id="KW-0333">Golgi apparatus</keyword>
<dbReference type="RefSeq" id="WP_344087382.1">
    <property type="nucleotide sequence ID" value="NZ_BAAAHB010000009.1"/>
</dbReference>
<dbReference type="Pfam" id="PF05719">
    <property type="entry name" value="GPP34"/>
    <property type="match status" value="1"/>
</dbReference>
<evidence type="ECO:0000256" key="5">
    <source>
        <dbReference type="SAM" id="MobiDB-lite"/>
    </source>
</evidence>
<evidence type="ECO:0000256" key="2">
    <source>
        <dbReference type="ARBA" id="ARBA00023034"/>
    </source>
</evidence>
<organism evidence="6 7">
    <name type="scientific">Streptomyces stramineus</name>
    <dbReference type="NCBI Taxonomy" id="173861"/>
    <lineage>
        <taxon>Bacteria</taxon>
        <taxon>Bacillati</taxon>
        <taxon>Actinomycetota</taxon>
        <taxon>Actinomycetes</taxon>
        <taxon>Kitasatosporales</taxon>
        <taxon>Streptomycetaceae</taxon>
        <taxon>Streptomyces</taxon>
    </lineage>
</organism>
<dbReference type="InterPro" id="IPR038261">
    <property type="entry name" value="GPP34-like_sf"/>
</dbReference>
<evidence type="ECO:0008006" key="8">
    <source>
        <dbReference type="Google" id="ProtNLM"/>
    </source>
</evidence>
<dbReference type="Proteomes" id="UP001499895">
    <property type="component" value="Unassembled WGS sequence"/>
</dbReference>
<comment type="subcellular location">
    <subcellularLocation>
        <location evidence="1">Golgi apparatus membrane</location>
        <topology evidence="1">Peripheral membrane protein</topology>
        <orientation evidence="1">Cytoplasmic side</orientation>
    </subcellularLocation>
</comment>
<evidence type="ECO:0000313" key="7">
    <source>
        <dbReference type="Proteomes" id="UP001499895"/>
    </source>
</evidence>
<accession>A0ABP3JGA3</accession>
<dbReference type="InterPro" id="IPR008628">
    <property type="entry name" value="GPP34-like"/>
</dbReference>
<proteinExistence type="predicted"/>
<feature type="region of interest" description="Disordered" evidence="5">
    <location>
        <begin position="201"/>
        <end position="226"/>
    </location>
</feature>
<reference evidence="7" key="1">
    <citation type="journal article" date="2019" name="Int. J. Syst. Evol. Microbiol.">
        <title>The Global Catalogue of Microorganisms (GCM) 10K type strain sequencing project: providing services to taxonomists for standard genome sequencing and annotation.</title>
        <authorList>
            <consortium name="The Broad Institute Genomics Platform"/>
            <consortium name="The Broad Institute Genome Sequencing Center for Infectious Disease"/>
            <person name="Wu L."/>
            <person name="Ma J."/>
        </authorList>
    </citation>
    <scope>NUCLEOTIDE SEQUENCE [LARGE SCALE GENOMIC DNA]</scope>
    <source>
        <strain evidence="7">JCM 10649</strain>
    </source>
</reference>
<sequence length="226" mass="23900">MTGGGPGLMLPEELLLLSLHPETGRMLSTPRAVEYGVAGAVLAELRLAGRVAEQYGRPVVLDPRPPGDPLLAMAMASLPAAGTRGPKSHRWVRTASGHLEEPWVARLVERGALRARSRRILGFIPYVTHPVGPLDLTTGTRQRFEAARVAGFPDARSRALAALVSATGSAGRLYPGWDKRHERKAMRQLVRTDWIAQAVHRNVRSDQNSGGGGGDGGGDGGGGGGD</sequence>
<feature type="compositionally biased region" description="Gly residues" evidence="5">
    <location>
        <begin position="209"/>
        <end position="226"/>
    </location>
</feature>
<gene>
    <name evidence="6" type="ORF">GCM10009544_14250</name>
</gene>